<organism evidence="2 3">
    <name type="scientific">Hymenobacter metallicola</name>
    <dbReference type="NCBI Taxonomy" id="2563114"/>
    <lineage>
        <taxon>Bacteria</taxon>
        <taxon>Pseudomonadati</taxon>
        <taxon>Bacteroidota</taxon>
        <taxon>Cytophagia</taxon>
        <taxon>Cytophagales</taxon>
        <taxon>Hymenobacteraceae</taxon>
        <taxon>Hymenobacter</taxon>
    </lineage>
</organism>
<evidence type="ECO:0000313" key="2">
    <source>
        <dbReference type="EMBL" id="TGE27435.1"/>
    </source>
</evidence>
<accession>A0A4Z0QCH8</accession>
<reference evidence="2 3" key="1">
    <citation type="submission" date="2019-04" db="EMBL/GenBank/DDBJ databases">
        <authorList>
            <person name="Feng G."/>
            <person name="Zhang J."/>
            <person name="Zhu H."/>
        </authorList>
    </citation>
    <scope>NUCLEOTIDE SEQUENCE [LARGE SCALE GENOMIC DNA]</scope>
    <source>
        <strain evidence="2 3">9PBR-1</strain>
    </source>
</reference>
<dbReference type="EMBL" id="SRMB01000002">
    <property type="protein sequence ID" value="TGE27435.1"/>
    <property type="molecule type" value="Genomic_DNA"/>
</dbReference>
<name>A0A4Z0QCH8_9BACT</name>
<feature type="region of interest" description="Disordered" evidence="1">
    <location>
        <begin position="69"/>
        <end position="128"/>
    </location>
</feature>
<feature type="compositionally biased region" description="Low complexity" evidence="1">
    <location>
        <begin position="76"/>
        <end position="90"/>
    </location>
</feature>
<sequence length="128" mass="13520">MAKDKDSDKGKSRDKKKPKKNQQHDDLLGNAAKSLKKFRKVTRNVTKLTTGQKVVGGIALLAAGLTYLAKKQSQSPQPAADTPDAQAAEAHLTALTSPEDTGGEFSPPPPAAAPARPTPAAKKNRKGR</sequence>
<dbReference type="OrthoDB" id="887382at2"/>
<evidence type="ECO:0000256" key="1">
    <source>
        <dbReference type="SAM" id="MobiDB-lite"/>
    </source>
</evidence>
<dbReference type="RefSeq" id="WP_135395399.1">
    <property type="nucleotide sequence ID" value="NZ_SRMB01000002.1"/>
</dbReference>
<proteinExistence type="predicted"/>
<dbReference type="AlphaFoldDB" id="A0A4Z0QCH8"/>
<comment type="caution">
    <text evidence="2">The sequence shown here is derived from an EMBL/GenBank/DDBJ whole genome shotgun (WGS) entry which is preliminary data.</text>
</comment>
<dbReference type="Proteomes" id="UP000298471">
    <property type="component" value="Unassembled WGS sequence"/>
</dbReference>
<feature type="compositionally biased region" description="Basic residues" evidence="1">
    <location>
        <begin position="12"/>
        <end position="21"/>
    </location>
</feature>
<feature type="compositionally biased region" description="Basic and acidic residues" evidence="1">
    <location>
        <begin position="1"/>
        <end position="11"/>
    </location>
</feature>
<evidence type="ECO:0000313" key="3">
    <source>
        <dbReference type="Proteomes" id="UP000298471"/>
    </source>
</evidence>
<feature type="region of interest" description="Disordered" evidence="1">
    <location>
        <begin position="1"/>
        <end position="40"/>
    </location>
</feature>
<gene>
    <name evidence="2" type="ORF">E5K02_13740</name>
</gene>
<keyword evidence="3" id="KW-1185">Reference proteome</keyword>
<protein>
    <submittedName>
        <fullName evidence="2">Uncharacterized protein</fullName>
    </submittedName>
</protein>